<feature type="domain" description="NADPH-dependent FMN reductase-like" evidence="3">
    <location>
        <begin position="4"/>
        <end position="107"/>
    </location>
</feature>
<sequence length="212" mass="24068">MKYIVAVNASPRTNWNTAKLVEAAARGAREAGADAEVIHLYKLEPFKGCISCFRCKLPESFGRCAVKDGLTEVLGKIRKADGLILGSPNYLSEMTAGFRALYERLVFQSLTYNKERPNCNEHMIPVLLIHTSNCDESYYDKIGYTAMLDRYKQTLERFVGPTKVMICGNTLQVDDYSKYDWTVFDPEEKKSRHEKVFPLKLKEAYELGASLV</sequence>
<proteinExistence type="predicted"/>
<protein>
    <submittedName>
        <fullName evidence="4">NADPH-dependent FMN reductase</fullName>
    </submittedName>
</protein>
<accession>A0A1B1YLN9</accession>
<dbReference type="InterPro" id="IPR005025">
    <property type="entry name" value="FMN_Rdtase-like_dom"/>
</dbReference>
<evidence type="ECO:0000256" key="1">
    <source>
        <dbReference type="ARBA" id="ARBA00022630"/>
    </source>
</evidence>
<evidence type="ECO:0000313" key="4">
    <source>
        <dbReference type="EMBL" id="ANX01710.1"/>
    </source>
</evidence>
<keyword evidence="1" id="KW-0285">Flavoprotein</keyword>
<dbReference type="InterPro" id="IPR029039">
    <property type="entry name" value="Flavoprotein-like_sf"/>
</dbReference>
<dbReference type="SUPFAM" id="SSF52218">
    <property type="entry name" value="Flavoproteins"/>
    <property type="match status" value="1"/>
</dbReference>
<evidence type="ECO:0000313" key="5">
    <source>
        <dbReference type="Proteomes" id="UP000092931"/>
    </source>
</evidence>
<keyword evidence="2" id="KW-0288">FMN</keyword>
<dbReference type="InterPro" id="IPR051796">
    <property type="entry name" value="ISF_SsuE-like"/>
</dbReference>
<dbReference type="AlphaFoldDB" id="A0A1B1YLN9"/>
<dbReference type="PANTHER" id="PTHR43278:SF2">
    <property type="entry name" value="IRON-SULFUR FLAVOPROTEIN"/>
    <property type="match status" value="1"/>
</dbReference>
<evidence type="ECO:0000259" key="3">
    <source>
        <dbReference type="Pfam" id="PF03358"/>
    </source>
</evidence>
<name>A0A1B1YLN9_THEST</name>
<dbReference type="PANTHER" id="PTHR43278">
    <property type="entry name" value="NAD(P)H-DEPENDENT FMN-CONTAINING OXIDOREDUCTASE YWQN-RELATED"/>
    <property type="match status" value="1"/>
</dbReference>
<gene>
    <name evidence="4" type="ORF">CSTERLE_09055</name>
</gene>
<dbReference type="Pfam" id="PF03358">
    <property type="entry name" value="FMN_red"/>
    <property type="match status" value="1"/>
</dbReference>
<dbReference type="RefSeq" id="WP_065820915.1">
    <property type="nucleotide sequence ID" value="NZ_CP014673.1"/>
</dbReference>
<organism evidence="4 5">
    <name type="scientific">Thermoclostridium stercorarium subsp. leptospartum DSM 9219</name>
    <dbReference type="NCBI Taxonomy" id="1346611"/>
    <lineage>
        <taxon>Bacteria</taxon>
        <taxon>Bacillati</taxon>
        <taxon>Bacillota</taxon>
        <taxon>Clostridia</taxon>
        <taxon>Eubacteriales</taxon>
        <taxon>Oscillospiraceae</taxon>
        <taxon>Thermoclostridium</taxon>
    </lineage>
</organism>
<dbReference type="EMBL" id="CP014673">
    <property type="protein sequence ID" value="ANX01710.1"/>
    <property type="molecule type" value="Genomic_DNA"/>
</dbReference>
<dbReference type="Gene3D" id="3.40.50.360">
    <property type="match status" value="1"/>
</dbReference>
<evidence type="ECO:0000256" key="2">
    <source>
        <dbReference type="ARBA" id="ARBA00022643"/>
    </source>
</evidence>
<dbReference type="Proteomes" id="UP000092931">
    <property type="component" value="Chromosome"/>
</dbReference>
<dbReference type="GO" id="GO:0016491">
    <property type="term" value="F:oxidoreductase activity"/>
    <property type="evidence" value="ECO:0007669"/>
    <property type="project" value="InterPro"/>
</dbReference>
<reference evidence="4 5" key="1">
    <citation type="submission" date="2016-02" db="EMBL/GenBank/DDBJ databases">
        <title>Comparison of Clostridium stercorarium subspecies using comparative genomics and transcriptomics.</title>
        <authorList>
            <person name="Schellenberg J."/>
            <person name="Thallinger G."/>
            <person name="Levin D.B."/>
            <person name="Zhang X."/>
            <person name="Alvare G."/>
            <person name="Fristensky B."/>
            <person name="Sparling R."/>
        </authorList>
    </citation>
    <scope>NUCLEOTIDE SEQUENCE [LARGE SCALE GENOMIC DNA]</scope>
    <source>
        <strain evidence="4 5">DSM 9219</strain>
    </source>
</reference>